<dbReference type="EMBL" id="FMYM01000004">
    <property type="protein sequence ID" value="SDB96505.1"/>
    <property type="molecule type" value="Genomic_DNA"/>
</dbReference>
<gene>
    <name evidence="1" type="ORF">SAMN05421737_104127</name>
</gene>
<keyword evidence="2" id="KW-1185">Reference proteome</keyword>
<protein>
    <recommendedName>
        <fullName evidence="3">Bacteriophage lambda head decoration protein D</fullName>
    </recommendedName>
</protein>
<name>A0A1G6HRL2_9BACI</name>
<dbReference type="Proteomes" id="UP000242662">
    <property type="component" value="Unassembled WGS sequence"/>
</dbReference>
<sequence length="110" mass="12144">MFLKKKQTYQNDPSFISSYHSISRTRTATQDMGKEIGGKIILKAGSVYPANDETAEGIVVNDVDLTNGGYPVAVLVEGYVYEDRLPEEVTPEAKAVLKEIKFEAYNHGGE</sequence>
<evidence type="ECO:0008006" key="3">
    <source>
        <dbReference type="Google" id="ProtNLM"/>
    </source>
</evidence>
<organism evidence="1 2">
    <name type="scientific">Shouchella lonarensis</name>
    <dbReference type="NCBI Taxonomy" id="1464122"/>
    <lineage>
        <taxon>Bacteria</taxon>
        <taxon>Bacillati</taxon>
        <taxon>Bacillota</taxon>
        <taxon>Bacilli</taxon>
        <taxon>Bacillales</taxon>
        <taxon>Bacillaceae</taxon>
        <taxon>Shouchella</taxon>
    </lineage>
</organism>
<dbReference type="STRING" id="1464122.SAMN05421737_104127"/>
<dbReference type="OrthoDB" id="1955612at2"/>
<accession>A0A1G6HRL2</accession>
<evidence type="ECO:0000313" key="1">
    <source>
        <dbReference type="EMBL" id="SDB96505.1"/>
    </source>
</evidence>
<dbReference type="AlphaFoldDB" id="A0A1G6HRL2"/>
<proteinExistence type="predicted"/>
<reference evidence="2" key="1">
    <citation type="submission" date="2016-09" db="EMBL/GenBank/DDBJ databases">
        <authorList>
            <person name="Varghese N."/>
            <person name="Submissions S."/>
        </authorList>
    </citation>
    <scope>NUCLEOTIDE SEQUENCE [LARGE SCALE GENOMIC DNA]</scope>
    <source>
        <strain evidence="2">25nlg</strain>
    </source>
</reference>
<dbReference type="RefSeq" id="WP_090775250.1">
    <property type="nucleotide sequence ID" value="NZ_FMYM01000004.1"/>
</dbReference>
<evidence type="ECO:0000313" key="2">
    <source>
        <dbReference type="Proteomes" id="UP000242662"/>
    </source>
</evidence>